<name>A0A5J6VJ03_9VIRU</name>
<feature type="transmembrane region" description="Helical" evidence="1">
    <location>
        <begin position="32"/>
        <end position="50"/>
    </location>
</feature>
<sequence>MKSQIITGVSVVLVAILIHLHCKDNPDVEFPYHIPIVLGIIIYFLLHQDFEHTPTLKHRSVENISELTINKDIF</sequence>
<keyword evidence="1" id="KW-1133">Transmembrane helix</keyword>
<reference evidence="2" key="1">
    <citation type="journal article" date="2019" name="Philos. Trans. R. Soc. Lond., B, Biol. Sci.">
        <title>Targeted metagenomic recovery of four divergent viruses reveals shared and distinctive characteristics of giant viruses of marine eukaryotes.</title>
        <authorList>
            <person name="Needham D.M."/>
            <person name="Poirier C."/>
            <person name="Hehenberger E."/>
            <person name="Jimenez V."/>
            <person name="Swalwell J.E."/>
            <person name="Santoro A.E."/>
            <person name="Worden A.Z."/>
        </authorList>
    </citation>
    <scope>NUCLEOTIDE SEQUENCE</scope>
    <source>
        <strain evidence="2">OPacV-662</strain>
    </source>
</reference>
<proteinExistence type="predicted"/>
<keyword evidence="1" id="KW-0812">Transmembrane</keyword>
<evidence type="ECO:0000313" key="2">
    <source>
        <dbReference type="EMBL" id="QFG73778.1"/>
    </source>
</evidence>
<evidence type="ECO:0000256" key="1">
    <source>
        <dbReference type="SAM" id="Phobius"/>
    </source>
</evidence>
<accession>A0A5J6VJ03</accession>
<protein>
    <submittedName>
        <fullName evidence="2">Uncharacterized protein</fullName>
    </submittedName>
</protein>
<dbReference type="EMBL" id="MN448270">
    <property type="protein sequence ID" value="QFG73778.1"/>
    <property type="molecule type" value="Genomic_DNA"/>
</dbReference>
<organism evidence="2">
    <name type="scientific">Megaviridae environmental sample</name>
    <dbReference type="NCBI Taxonomy" id="1737588"/>
    <lineage>
        <taxon>Viruses</taxon>
        <taxon>Varidnaviria</taxon>
        <taxon>Bamfordvirae</taxon>
        <taxon>Nucleocytoviricota</taxon>
        <taxon>Megaviricetes</taxon>
        <taxon>Imitervirales</taxon>
        <taxon>Mimiviridae</taxon>
        <taxon>environmental samples</taxon>
    </lineage>
</organism>
<keyword evidence="1" id="KW-0472">Membrane</keyword>